<gene>
    <name evidence="3" type="ORF">RMAR00112_LOCUS26198</name>
</gene>
<dbReference type="Pfam" id="PF13812">
    <property type="entry name" value="PPR_3"/>
    <property type="match status" value="4"/>
</dbReference>
<feature type="repeat" description="PPR" evidence="2">
    <location>
        <begin position="352"/>
        <end position="386"/>
    </location>
</feature>
<feature type="repeat" description="PPR" evidence="2">
    <location>
        <begin position="650"/>
        <end position="685"/>
    </location>
</feature>
<feature type="repeat" description="PPR" evidence="2">
    <location>
        <begin position="251"/>
        <end position="285"/>
    </location>
</feature>
<dbReference type="EMBL" id="HBHW01033978">
    <property type="protein sequence ID" value="CAE0058142.1"/>
    <property type="molecule type" value="Transcribed_RNA"/>
</dbReference>
<dbReference type="PANTHER" id="PTHR47447:SF24">
    <property type="entry name" value="PENTATRICOPEPTIDE REPEAT-CONTAINING PROTEIN"/>
    <property type="match status" value="1"/>
</dbReference>
<dbReference type="NCBIfam" id="TIGR00756">
    <property type="entry name" value="PPR"/>
    <property type="match status" value="6"/>
</dbReference>
<evidence type="ECO:0008006" key="4">
    <source>
        <dbReference type="Google" id="ProtNLM"/>
    </source>
</evidence>
<name>A0A7S3EJB9_9RHOD</name>
<organism evidence="3">
    <name type="scientific">Rhodosorus marinus</name>
    <dbReference type="NCBI Taxonomy" id="101924"/>
    <lineage>
        <taxon>Eukaryota</taxon>
        <taxon>Rhodophyta</taxon>
        <taxon>Stylonematophyceae</taxon>
        <taxon>Stylonematales</taxon>
        <taxon>Stylonemataceae</taxon>
        <taxon>Rhodosorus</taxon>
    </lineage>
</organism>
<evidence type="ECO:0000256" key="1">
    <source>
        <dbReference type="ARBA" id="ARBA00022737"/>
    </source>
</evidence>
<evidence type="ECO:0000313" key="3">
    <source>
        <dbReference type="EMBL" id="CAE0058142.1"/>
    </source>
</evidence>
<feature type="repeat" description="PPR" evidence="2">
    <location>
        <begin position="615"/>
        <end position="649"/>
    </location>
</feature>
<dbReference type="PROSITE" id="PS51375">
    <property type="entry name" value="PPR"/>
    <property type="match status" value="9"/>
</dbReference>
<evidence type="ECO:0000256" key="2">
    <source>
        <dbReference type="PROSITE-ProRule" id="PRU00708"/>
    </source>
</evidence>
<dbReference type="InterPro" id="IPR002885">
    <property type="entry name" value="PPR_rpt"/>
</dbReference>
<dbReference type="PANTHER" id="PTHR47447">
    <property type="entry name" value="OS03G0856100 PROTEIN"/>
    <property type="match status" value="1"/>
</dbReference>
<feature type="repeat" description="PPR" evidence="2">
    <location>
        <begin position="77"/>
        <end position="111"/>
    </location>
</feature>
<keyword evidence="1" id="KW-0677">Repeat</keyword>
<accession>A0A7S3EJB9</accession>
<feature type="repeat" description="PPR" evidence="2">
    <location>
        <begin position="112"/>
        <end position="146"/>
    </location>
</feature>
<reference evidence="3" key="1">
    <citation type="submission" date="2021-01" db="EMBL/GenBank/DDBJ databases">
        <authorList>
            <person name="Corre E."/>
            <person name="Pelletier E."/>
            <person name="Niang G."/>
            <person name="Scheremetjew M."/>
            <person name="Finn R."/>
            <person name="Kale V."/>
            <person name="Holt S."/>
            <person name="Cochrane G."/>
            <person name="Meng A."/>
            <person name="Brown T."/>
            <person name="Cohen L."/>
        </authorList>
    </citation>
    <scope>NUCLEOTIDE SEQUENCE</scope>
    <source>
        <strain evidence="3">CCMP 769</strain>
    </source>
</reference>
<dbReference type="InterPro" id="IPR011990">
    <property type="entry name" value="TPR-like_helical_dom_sf"/>
</dbReference>
<dbReference type="AlphaFoldDB" id="A0A7S3EJB9"/>
<dbReference type="Gene3D" id="1.25.40.10">
    <property type="entry name" value="Tetratricopeptide repeat domain"/>
    <property type="match status" value="5"/>
</dbReference>
<dbReference type="Pfam" id="PF13041">
    <property type="entry name" value="PPR_2"/>
    <property type="match status" value="3"/>
</dbReference>
<feature type="repeat" description="PPR" evidence="2">
    <location>
        <begin position="686"/>
        <end position="720"/>
    </location>
</feature>
<proteinExistence type="predicted"/>
<protein>
    <recommendedName>
        <fullName evidence="4">Pentacotripeptide-repeat region of PRORP domain-containing protein</fullName>
    </recommendedName>
</protein>
<feature type="repeat" description="PPR" evidence="2">
    <location>
        <begin position="317"/>
        <end position="351"/>
    </location>
</feature>
<feature type="repeat" description="PPR" evidence="2">
    <location>
        <begin position="216"/>
        <end position="250"/>
    </location>
</feature>
<sequence>MIGFAVVCCGPGPRSRKRSVTAIRALKILRSNSASAAVSFVASAPAEDSGSALDFLVRNAPDLDSAETLFGAHSNPSAVSYTTLMQSYIRSGDVAGAEEVWRRMLAGSVQPDIVTYNVMMSAYAKRSDYISVERKFEELQENGLSPDVVTYNTLMRSVRDIDMDRVWQYFDDMLEQGVLPSDITFSTIIDAIGKDGDLSPLPELPSMMRAYNVHPNIFIYTAVMSIYSRAGDTRNVRHWFNSMSEFGIKPNVVAYGILLDCLCKARASEEAEGYFEQMGRDRIQLNEKILTVMMRIRSDQGDVNGVKELFGLLEKPRLFRYNVLIHALGMNGNIPEATELLETMKANGVTPDVVTFNTMMKMRAATGDLEGVKAFYEAISKNGLVADGFSRSILMDALGDAGELEQAMAVELLPSDNVPRTIKLRIASDHGDVTSVKRIFGEAPSSYSADSMFLVRAYARKGDWQMASRLYNSEVVTRSRLTSYLKLLGESGNVSHLKRALESARKSDIGVTEEMVAALIDAYGVDGQFDSARNTLTRMEELFGIVPTIISYTALMGVQRTRKGRHDVLELLFSNGLDAVETIFRVMWSAAIEEGDLDDAAAVIELMREHRLVPHVSLYNKLIVAFGNKRDLVNVEAMVAKMKKAGMRPSVVTYNALMDAFGKTLRSPVAGERLLNDMNSSGVAPDAVTFNTLAAIYARSADPDGVSDVVARMKQQNILPDKFTYSNIITANRRAGRADQAQEAVERARAMGILL</sequence>